<dbReference type="InterPro" id="IPR035992">
    <property type="entry name" value="Ricin_B-like_lectins"/>
</dbReference>
<dbReference type="Gene3D" id="2.80.10.50">
    <property type="match status" value="2"/>
</dbReference>
<comment type="caution">
    <text evidence="3">The sequence shown here is derived from an EMBL/GenBank/DDBJ whole genome shotgun (WGS) entry which is preliminary data.</text>
</comment>
<dbReference type="InterPro" id="IPR000772">
    <property type="entry name" value="Ricin_B_lectin"/>
</dbReference>
<dbReference type="SUPFAM" id="SSF50370">
    <property type="entry name" value="Ricin B-like lectins"/>
    <property type="match status" value="1"/>
</dbReference>
<protein>
    <submittedName>
        <fullName evidence="3">RICIN domain-containing protein</fullName>
    </submittedName>
</protein>
<proteinExistence type="predicted"/>
<sequence>MRNFRSIGGAFVAVAAAAAVAGIAGLSAAPAHADGPVQVKSRMGDVCLDAPDGSWLTAVVVNPCNGSDSQRWNQNGEQLESVAFAGNCLTSPNEDRWTAHLGPCLNWYNQHWNPQPNGHIMISLDGCLTVLGGPNPGTWVSTRFCGGDVDQGWDLVA</sequence>
<dbReference type="Pfam" id="PF00652">
    <property type="entry name" value="Ricin_B_lectin"/>
    <property type="match status" value="1"/>
</dbReference>
<reference evidence="3" key="1">
    <citation type="submission" date="2023-06" db="EMBL/GenBank/DDBJ databases">
        <title>Identification of two novel mycobacterium reveal diversities and complexities of Mycobacterium gordonae clade.</title>
        <authorList>
            <person name="Matsumoto Y."/>
            <person name="Nakamura S."/>
            <person name="Motooka D."/>
            <person name="Fukushima K."/>
        </authorList>
    </citation>
    <scope>NUCLEOTIDE SEQUENCE</scope>
    <source>
        <strain evidence="3">TY812</strain>
    </source>
</reference>
<evidence type="ECO:0000313" key="4">
    <source>
        <dbReference type="Proteomes" id="UP001229081"/>
    </source>
</evidence>
<dbReference type="RefSeq" id="WP_133434636.1">
    <property type="nucleotide sequence ID" value="NZ_JAUFSA010000001.1"/>
</dbReference>
<organism evidence="3 4">
    <name type="scientific">Mycobacterium paragordonae</name>
    <dbReference type="NCBI Taxonomy" id="1389713"/>
    <lineage>
        <taxon>Bacteria</taxon>
        <taxon>Bacillati</taxon>
        <taxon>Actinomycetota</taxon>
        <taxon>Actinomycetes</taxon>
        <taxon>Mycobacteriales</taxon>
        <taxon>Mycobacteriaceae</taxon>
        <taxon>Mycobacterium</taxon>
    </lineage>
</organism>
<dbReference type="PROSITE" id="PS50231">
    <property type="entry name" value="RICIN_B_LECTIN"/>
    <property type="match status" value="1"/>
</dbReference>
<evidence type="ECO:0000313" key="3">
    <source>
        <dbReference type="EMBL" id="MDP7737509.1"/>
    </source>
</evidence>
<name>A0A4R5X0W1_9MYCO</name>
<evidence type="ECO:0000256" key="1">
    <source>
        <dbReference type="SAM" id="SignalP"/>
    </source>
</evidence>
<feature type="chain" id="PRO_5043195172" evidence="1">
    <location>
        <begin position="34"/>
        <end position="157"/>
    </location>
</feature>
<gene>
    <name evidence="3" type="ORF">QXL92_22450</name>
</gene>
<accession>A0A4R5X0W1</accession>
<keyword evidence="1" id="KW-0732">Signal</keyword>
<dbReference type="AlphaFoldDB" id="A0A4R5X0W1"/>
<evidence type="ECO:0000259" key="2">
    <source>
        <dbReference type="SMART" id="SM00458"/>
    </source>
</evidence>
<dbReference type="SMART" id="SM00458">
    <property type="entry name" value="RICIN"/>
    <property type="match status" value="1"/>
</dbReference>
<dbReference type="CDD" id="cd00161">
    <property type="entry name" value="beta-trefoil_Ricin-like"/>
    <property type="match status" value="1"/>
</dbReference>
<feature type="signal peptide" evidence="1">
    <location>
        <begin position="1"/>
        <end position="33"/>
    </location>
</feature>
<dbReference type="Proteomes" id="UP001229081">
    <property type="component" value="Unassembled WGS sequence"/>
</dbReference>
<feature type="domain" description="Ricin B lectin" evidence="2">
    <location>
        <begin position="35"/>
        <end position="156"/>
    </location>
</feature>
<dbReference type="EMBL" id="JAUFSA010000001">
    <property type="protein sequence ID" value="MDP7737509.1"/>
    <property type="molecule type" value="Genomic_DNA"/>
</dbReference>